<dbReference type="OrthoDB" id="9800909at2"/>
<dbReference type="InterPro" id="IPR036778">
    <property type="entry name" value="OHCU_decarboxylase_sf"/>
</dbReference>
<dbReference type="PANTHER" id="PTHR43466:SF1">
    <property type="entry name" value="2-OXO-4-HYDROXY-4-CARBOXY-5-UREIDOIMIDAZOLINE DECARBOXYLASE-RELATED"/>
    <property type="match status" value="1"/>
</dbReference>
<sequence length="171" mass="18924">MPVTLSSLNQSDQADFTAALGHLFEHSPWVAEETWPQRPFADADALHAALCRTMRAAPREQQLALIRAHPDLAGRLAQQKQLTAESTREQASAGLDRLTDAELAAFTRQNDTYKARFGFPFIICARLNAKAAILEAMATRVNHSPETEFTTALGEIEKIARLRLGDVLKQD</sequence>
<dbReference type="STRING" id="1838286.Verru16b_01356"/>
<evidence type="ECO:0000313" key="9">
    <source>
        <dbReference type="Proteomes" id="UP000095228"/>
    </source>
</evidence>
<protein>
    <recommendedName>
        <fullName evidence="3">2-oxo-4-hydroxy-4-carboxy-5-ureidoimidazoline decarboxylase</fullName>
        <ecNumber evidence="3">4.1.1.97</ecNumber>
    </recommendedName>
</protein>
<comment type="pathway">
    <text evidence="2">Purine metabolism; urate degradation; (S)-allantoin from urate: step 3/3.</text>
</comment>
<dbReference type="KEGG" id="obg:Verru16b_01356"/>
<evidence type="ECO:0000256" key="4">
    <source>
        <dbReference type="ARBA" id="ARBA00022631"/>
    </source>
</evidence>
<dbReference type="PATRIC" id="fig|1838286.3.peg.1366"/>
<dbReference type="Pfam" id="PF09349">
    <property type="entry name" value="OHCU_decarbox"/>
    <property type="match status" value="1"/>
</dbReference>
<evidence type="ECO:0000259" key="7">
    <source>
        <dbReference type="Pfam" id="PF09349"/>
    </source>
</evidence>
<evidence type="ECO:0000256" key="6">
    <source>
        <dbReference type="ARBA" id="ARBA00023239"/>
    </source>
</evidence>
<dbReference type="Proteomes" id="UP000095228">
    <property type="component" value="Chromosome"/>
</dbReference>
<evidence type="ECO:0000256" key="3">
    <source>
        <dbReference type="ARBA" id="ARBA00012257"/>
    </source>
</evidence>
<organism evidence="8 9">
    <name type="scientific">Lacunisphaera limnophila</name>
    <dbReference type="NCBI Taxonomy" id="1838286"/>
    <lineage>
        <taxon>Bacteria</taxon>
        <taxon>Pseudomonadati</taxon>
        <taxon>Verrucomicrobiota</taxon>
        <taxon>Opitutia</taxon>
        <taxon>Opitutales</taxon>
        <taxon>Opitutaceae</taxon>
        <taxon>Lacunisphaera</taxon>
    </lineage>
</organism>
<feature type="domain" description="Oxo-4-hydroxy-4-carboxy-5-ureidoimidazoline decarboxylase" evidence="7">
    <location>
        <begin position="9"/>
        <end position="164"/>
    </location>
</feature>
<dbReference type="Gene3D" id="1.10.3330.10">
    <property type="entry name" value="Oxo-4-hydroxy-4-carboxy-5-ureidoimidazoline decarboxylase"/>
    <property type="match status" value="1"/>
</dbReference>
<evidence type="ECO:0000256" key="5">
    <source>
        <dbReference type="ARBA" id="ARBA00022793"/>
    </source>
</evidence>
<keyword evidence="6" id="KW-0456">Lyase</keyword>
<evidence type="ECO:0000256" key="1">
    <source>
        <dbReference type="ARBA" id="ARBA00001163"/>
    </source>
</evidence>
<evidence type="ECO:0000256" key="2">
    <source>
        <dbReference type="ARBA" id="ARBA00004754"/>
    </source>
</evidence>
<dbReference type="GO" id="GO:0019628">
    <property type="term" value="P:urate catabolic process"/>
    <property type="evidence" value="ECO:0007669"/>
    <property type="project" value="UniProtKB-UniPathway"/>
</dbReference>
<reference evidence="8 9" key="1">
    <citation type="submission" date="2016-06" db="EMBL/GenBank/DDBJ databases">
        <title>Three novel species with peptidoglycan cell walls form the new genus Lacunisphaera gen. nov. in the family Opitutaceae of the verrucomicrobial subdivision 4.</title>
        <authorList>
            <person name="Rast P."/>
            <person name="Gloeckner I."/>
            <person name="Jogler M."/>
            <person name="Boedeker C."/>
            <person name="Jeske O."/>
            <person name="Wiegand S."/>
            <person name="Reinhardt R."/>
            <person name="Schumann P."/>
            <person name="Rohde M."/>
            <person name="Spring S."/>
            <person name="Gloeckner F.O."/>
            <person name="Jogler C."/>
        </authorList>
    </citation>
    <scope>NUCLEOTIDE SEQUENCE [LARGE SCALE GENOMIC DNA]</scope>
    <source>
        <strain evidence="8 9">IG16b</strain>
    </source>
</reference>
<keyword evidence="9" id="KW-1185">Reference proteome</keyword>
<dbReference type="InterPro" id="IPR018020">
    <property type="entry name" value="OHCU_decarboxylase"/>
</dbReference>
<keyword evidence="4" id="KW-0659">Purine metabolism</keyword>
<gene>
    <name evidence="8" type="primary">pucL</name>
    <name evidence="8" type="ORF">Verru16b_01356</name>
</gene>
<proteinExistence type="predicted"/>
<name>A0A1D8ATS1_9BACT</name>
<comment type="catalytic activity">
    <reaction evidence="1">
        <text>5-hydroxy-2-oxo-4-ureido-2,5-dihydro-1H-imidazole-5-carboxylate + H(+) = (S)-allantoin + CO2</text>
        <dbReference type="Rhea" id="RHEA:26301"/>
        <dbReference type="ChEBI" id="CHEBI:15378"/>
        <dbReference type="ChEBI" id="CHEBI:15678"/>
        <dbReference type="ChEBI" id="CHEBI:16526"/>
        <dbReference type="ChEBI" id="CHEBI:58639"/>
        <dbReference type="EC" id="4.1.1.97"/>
    </reaction>
</comment>
<dbReference type="InterPro" id="IPR017580">
    <property type="entry name" value="OHCU_decarboxylase-1"/>
</dbReference>
<dbReference type="UniPathway" id="UPA00394">
    <property type="reaction ID" value="UER00652"/>
</dbReference>
<dbReference type="EC" id="4.1.1.97" evidence="3"/>
<dbReference type="AlphaFoldDB" id="A0A1D8ATS1"/>
<evidence type="ECO:0000313" key="8">
    <source>
        <dbReference type="EMBL" id="AOS44295.1"/>
    </source>
</evidence>
<dbReference type="GO" id="GO:0006144">
    <property type="term" value="P:purine nucleobase metabolic process"/>
    <property type="evidence" value="ECO:0007669"/>
    <property type="project" value="UniProtKB-KW"/>
</dbReference>
<dbReference type="GO" id="GO:0051997">
    <property type="term" value="F:2-oxo-4-hydroxy-4-carboxy-5-ureidoimidazoline decarboxylase activity"/>
    <property type="evidence" value="ECO:0007669"/>
    <property type="project" value="UniProtKB-EC"/>
</dbReference>
<keyword evidence="5" id="KW-0210">Decarboxylase</keyword>
<dbReference type="GO" id="GO:0000255">
    <property type="term" value="P:allantoin metabolic process"/>
    <property type="evidence" value="ECO:0007669"/>
    <property type="project" value="InterPro"/>
</dbReference>
<dbReference type="RefSeq" id="WP_069961556.1">
    <property type="nucleotide sequence ID" value="NZ_CP016094.1"/>
</dbReference>
<accession>A0A1D8ATS1</accession>
<dbReference type="SUPFAM" id="SSF158694">
    <property type="entry name" value="UraD-Like"/>
    <property type="match status" value="1"/>
</dbReference>
<dbReference type="PANTHER" id="PTHR43466">
    <property type="entry name" value="2-OXO-4-HYDROXY-4-CARBOXY-5-UREIDOIMIDAZOLINE DECARBOXYLASE-RELATED"/>
    <property type="match status" value="1"/>
</dbReference>
<dbReference type="NCBIfam" id="TIGR03164">
    <property type="entry name" value="UHCUDC"/>
    <property type="match status" value="1"/>
</dbReference>
<dbReference type="EMBL" id="CP016094">
    <property type="protein sequence ID" value="AOS44295.1"/>
    <property type="molecule type" value="Genomic_DNA"/>
</dbReference>